<dbReference type="AlphaFoldDB" id="A0A9P0CCU3"/>
<dbReference type="PANTHER" id="PTHR45677:SF12">
    <property type="entry name" value="BLACK, ISOFORM A"/>
    <property type="match status" value="1"/>
</dbReference>
<gene>
    <name evidence="10" type="ORF">BEMITA_LOCUS3743</name>
</gene>
<evidence type="ECO:0000256" key="7">
    <source>
        <dbReference type="PIRSR" id="PIRSR602129-50"/>
    </source>
</evidence>
<feature type="region of interest" description="Disordered" evidence="9">
    <location>
        <begin position="1"/>
        <end position="68"/>
    </location>
</feature>
<dbReference type="InterPro" id="IPR002129">
    <property type="entry name" value="PyrdxlP-dep_de-COase"/>
</dbReference>
<dbReference type="CDD" id="cd06450">
    <property type="entry name" value="DOPA_deC_like"/>
    <property type="match status" value="1"/>
</dbReference>
<comment type="subunit">
    <text evidence="3">Homodimer.</text>
</comment>
<dbReference type="EMBL" id="OU963863">
    <property type="protein sequence ID" value="CAH0765538.1"/>
    <property type="molecule type" value="Genomic_DNA"/>
</dbReference>
<dbReference type="InterPro" id="IPR015421">
    <property type="entry name" value="PyrdxlP-dep_Trfase_major"/>
</dbReference>
<evidence type="ECO:0000256" key="3">
    <source>
        <dbReference type="ARBA" id="ARBA00011738"/>
    </source>
</evidence>
<dbReference type="FunFam" id="3.40.640.10:FF:000016">
    <property type="entry name" value="Glutamate decarboxylase like 1"/>
    <property type="match status" value="1"/>
</dbReference>
<keyword evidence="11" id="KW-1185">Reference proteome</keyword>
<dbReference type="GO" id="GO:0019752">
    <property type="term" value="P:carboxylic acid metabolic process"/>
    <property type="evidence" value="ECO:0007669"/>
    <property type="project" value="InterPro"/>
</dbReference>
<dbReference type="Pfam" id="PF00282">
    <property type="entry name" value="Pyridoxal_deC"/>
    <property type="match status" value="1"/>
</dbReference>
<dbReference type="Gene3D" id="3.90.1150.170">
    <property type="match status" value="1"/>
</dbReference>
<evidence type="ECO:0000256" key="8">
    <source>
        <dbReference type="RuleBase" id="RU000382"/>
    </source>
</evidence>
<feature type="modified residue" description="N6-(pyridoxal phosphate)lysine" evidence="7">
    <location>
        <position position="369"/>
    </location>
</feature>
<proteinExistence type="inferred from homology"/>
<dbReference type="Proteomes" id="UP001152759">
    <property type="component" value="Chromosome 2"/>
</dbReference>
<evidence type="ECO:0000256" key="4">
    <source>
        <dbReference type="ARBA" id="ARBA00022793"/>
    </source>
</evidence>
<keyword evidence="5 7" id="KW-0663">Pyridoxal phosphate</keyword>
<evidence type="ECO:0000256" key="6">
    <source>
        <dbReference type="ARBA" id="ARBA00023239"/>
    </source>
</evidence>
<reference evidence="10" key="1">
    <citation type="submission" date="2021-12" db="EMBL/GenBank/DDBJ databases">
        <authorList>
            <person name="King R."/>
        </authorList>
    </citation>
    <scope>NUCLEOTIDE SEQUENCE</scope>
</reference>
<comment type="cofactor">
    <cofactor evidence="1 7 8">
        <name>pyridoxal 5'-phosphate</name>
        <dbReference type="ChEBI" id="CHEBI:597326"/>
    </cofactor>
</comment>
<evidence type="ECO:0000256" key="2">
    <source>
        <dbReference type="ARBA" id="ARBA00009533"/>
    </source>
</evidence>
<protein>
    <recommendedName>
        <fullName evidence="12">Glutamate decarboxylase</fullName>
    </recommendedName>
</protein>
<evidence type="ECO:0000313" key="10">
    <source>
        <dbReference type="EMBL" id="CAH0765538.1"/>
    </source>
</evidence>
<dbReference type="InterPro" id="IPR015424">
    <property type="entry name" value="PyrdxlP-dep_Trfase"/>
</dbReference>
<evidence type="ECO:0000256" key="9">
    <source>
        <dbReference type="SAM" id="MobiDB-lite"/>
    </source>
</evidence>
<name>A0A9P0CCU3_BEMTA</name>
<dbReference type="GO" id="GO:0030170">
    <property type="term" value="F:pyridoxal phosphate binding"/>
    <property type="evidence" value="ECO:0007669"/>
    <property type="project" value="InterPro"/>
</dbReference>
<evidence type="ECO:0008006" key="12">
    <source>
        <dbReference type="Google" id="ProtNLM"/>
    </source>
</evidence>
<keyword evidence="6 8" id="KW-0456">Lyase</keyword>
<evidence type="ECO:0000313" key="11">
    <source>
        <dbReference type="Proteomes" id="UP001152759"/>
    </source>
</evidence>
<dbReference type="Gene3D" id="3.40.640.10">
    <property type="entry name" value="Type I PLP-dependent aspartate aminotransferase-like (Major domain)"/>
    <property type="match status" value="1"/>
</dbReference>
<evidence type="ECO:0000256" key="5">
    <source>
        <dbReference type="ARBA" id="ARBA00022898"/>
    </source>
</evidence>
<organism evidence="10 11">
    <name type="scientific">Bemisia tabaci</name>
    <name type="common">Sweetpotato whitefly</name>
    <name type="synonym">Aleurodes tabaci</name>
    <dbReference type="NCBI Taxonomy" id="7038"/>
    <lineage>
        <taxon>Eukaryota</taxon>
        <taxon>Metazoa</taxon>
        <taxon>Ecdysozoa</taxon>
        <taxon>Arthropoda</taxon>
        <taxon>Hexapoda</taxon>
        <taxon>Insecta</taxon>
        <taxon>Pterygota</taxon>
        <taxon>Neoptera</taxon>
        <taxon>Paraneoptera</taxon>
        <taxon>Hemiptera</taxon>
        <taxon>Sternorrhyncha</taxon>
        <taxon>Aleyrodoidea</taxon>
        <taxon>Aleyrodidae</taxon>
        <taxon>Aleyrodinae</taxon>
        <taxon>Bemisia</taxon>
    </lineage>
</organism>
<feature type="compositionally biased region" description="Basic and acidic residues" evidence="9">
    <location>
        <begin position="44"/>
        <end position="54"/>
    </location>
</feature>
<feature type="compositionally biased region" description="Polar residues" evidence="9">
    <location>
        <begin position="1"/>
        <end position="20"/>
    </location>
</feature>
<sequence>MPATEVSPSLSASPLTSGSDTEPESESRFLPLRKLPVFSNGNGLKKEPEAERRKSSNGWQREPETEEKFRSLVDASQEGFIREAVEILIEKGVFESTRRENRVLEWRHPEELERIFDFDLRKTPESHQRLLALIKDTIKYSVKIGHPYFINQLYSSVDPYGLVGQWLTDTLNPSGYTYEVSPVFTLMEEKVLSEMRKMVGFHGGSGDGDGIFCPGGSMSNGYAISSARYHKFPQVKTKGLQSLPRLVLYTSADAHYSIKKMASLQGLGSDNVCLIPTDSRGKMDLNELEKSVEATLKDNAVPFLVSATAGTTVLGAYDPIEGIADICKKYDMWLHVDAAWGGGALMSKRYKHLLKGVERADSVTWNPHKLLAAPQQCSTFLTPHKNILSECHSAEAQYLFQKDKFYDMKYDTGDKHVQCGRRVDVLKFWFMWKAKGTDGLEQHVDTIFDNAEYFTRKIRDHPNFELVLSEPECTNICFWYIPPSLQNVKRDEEYYCKLNTVAPKIKERMMKDGTMMVTYQPLDDLPNFFRLVIQSSGLNHSDMDFFVEEIQRLGKDL</sequence>
<keyword evidence="4" id="KW-0210">Decarboxylase</keyword>
<dbReference type="SUPFAM" id="SSF53383">
    <property type="entry name" value="PLP-dependent transferases"/>
    <property type="match status" value="1"/>
</dbReference>
<accession>A0A9P0CCU3</accession>
<dbReference type="KEGG" id="btab:109043651"/>
<evidence type="ECO:0000256" key="1">
    <source>
        <dbReference type="ARBA" id="ARBA00001933"/>
    </source>
</evidence>
<dbReference type="OrthoDB" id="45365at2759"/>
<comment type="similarity">
    <text evidence="2 8">Belongs to the group II decarboxylase family.</text>
</comment>
<dbReference type="PANTHER" id="PTHR45677">
    <property type="entry name" value="GLUTAMATE DECARBOXYLASE-RELATED"/>
    <property type="match status" value="1"/>
</dbReference>
<dbReference type="GO" id="GO:0016831">
    <property type="term" value="F:carboxy-lyase activity"/>
    <property type="evidence" value="ECO:0007669"/>
    <property type="project" value="UniProtKB-KW"/>
</dbReference>
<dbReference type="GO" id="GO:0005737">
    <property type="term" value="C:cytoplasm"/>
    <property type="evidence" value="ECO:0007669"/>
    <property type="project" value="TreeGrafter"/>
</dbReference>